<dbReference type="SUPFAM" id="SSF52540">
    <property type="entry name" value="P-loop containing nucleoside triphosphate hydrolases"/>
    <property type="match status" value="1"/>
</dbReference>
<reference evidence="1" key="1">
    <citation type="submission" date="2022-11" db="EMBL/GenBank/DDBJ databases">
        <title>Description of Microcella daejonensis nov. sp, isolated from riverside soil.</title>
        <authorList>
            <person name="Molina K.M."/>
            <person name="Kim S.B."/>
        </authorList>
    </citation>
    <scope>NUCLEOTIDE SEQUENCE</scope>
    <source>
        <strain evidence="1">MMS21-STM12</strain>
    </source>
</reference>
<gene>
    <name evidence="1" type="ORF">OVN18_09580</name>
</gene>
<proteinExistence type="predicted"/>
<evidence type="ECO:0000313" key="1">
    <source>
        <dbReference type="EMBL" id="WAB80813.1"/>
    </source>
</evidence>
<sequence>MTITALETAQAAPVETGAPIARARVERAKRAYSTRHVPLLGRDDLVLLADDGLAPRAGDVVLARVEEIGQHRRLEGVDSRRQTILPGDEIIVLYGNRYASDQFLAIVPDTLEPCHLVAGGGLAALVQEQHDSIAAATSITPLGVLGDAHGRLRLDRAAPHAVVDAHRVTPSALPPVIAVLGSAMNSGKTTALASLAGGLSAAGLVVAAGKATGTCSGNDPHRFRDFGARRALDFTDFGLPTTFGAGTDRIRDLFASMVAELAADEPDVILIEVADGILHTETADLIADPVFARVISSVVFAAQDALGALAAIEQLTALGMPISAVTGVLTSSPLAVAEARRATTTPIVATDHLREADVARALTMGSGASA</sequence>
<dbReference type="Proteomes" id="UP001164706">
    <property type="component" value="Chromosome"/>
</dbReference>
<dbReference type="EMBL" id="CP113089">
    <property type="protein sequence ID" value="WAB80813.1"/>
    <property type="molecule type" value="Genomic_DNA"/>
</dbReference>
<dbReference type="AlphaFoldDB" id="A0A9E8S836"/>
<dbReference type="Gene3D" id="3.40.50.300">
    <property type="entry name" value="P-loop containing nucleotide triphosphate hydrolases"/>
    <property type="match status" value="1"/>
</dbReference>
<dbReference type="KEGG" id="mdb:OVN18_09580"/>
<dbReference type="RefSeq" id="WP_267736799.1">
    <property type="nucleotide sequence ID" value="NZ_CP113089.1"/>
</dbReference>
<accession>A0A9E8S836</accession>
<dbReference type="InterPro" id="IPR027417">
    <property type="entry name" value="P-loop_NTPase"/>
</dbReference>
<protein>
    <submittedName>
        <fullName evidence="1">DUF1611 domain-containing protein</fullName>
    </submittedName>
</protein>
<keyword evidence="2" id="KW-1185">Reference proteome</keyword>
<organism evidence="1 2">
    <name type="scientific">Microcella daejeonensis</name>
    <dbReference type="NCBI Taxonomy" id="2994971"/>
    <lineage>
        <taxon>Bacteria</taxon>
        <taxon>Bacillati</taxon>
        <taxon>Actinomycetota</taxon>
        <taxon>Actinomycetes</taxon>
        <taxon>Micrococcales</taxon>
        <taxon>Microbacteriaceae</taxon>
        <taxon>Microcella</taxon>
    </lineage>
</organism>
<evidence type="ECO:0000313" key="2">
    <source>
        <dbReference type="Proteomes" id="UP001164706"/>
    </source>
</evidence>
<name>A0A9E8S836_9MICO</name>